<evidence type="ECO:0000256" key="2">
    <source>
        <dbReference type="ARBA" id="ARBA00023015"/>
    </source>
</evidence>
<dbReference type="Proteomes" id="UP000279259">
    <property type="component" value="Unassembled WGS sequence"/>
</dbReference>
<evidence type="ECO:0000313" key="9">
    <source>
        <dbReference type="Proteomes" id="UP000279259"/>
    </source>
</evidence>
<dbReference type="GO" id="GO:0006351">
    <property type="term" value="P:DNA-templated transcription"/>
    <property type="evidence" value="ECO:0007669"/>
    <property type="project" value="InterPro"/>
</dbReference>
<feature type="region of interest" description="Disordered" evidence="6">
    <location>
        <begin position="636"/>
        <end position="662"/>
    </location>
</feature>
<sequence length="762" mass="83812">MSDRDTTGEPSSGGERPSKRPKARRACDQCRIKKLRCKYDEDSPTTPCRTCQQHGTACESVKPARIDKRRLQTLVKRAETDVDRRWIAEQVARRGLYDSVSGRPRKQRPSAVGDPALLLREIDTKSEMVKPASPVSPIQSGAVSVSPITTSNPVPTAPGPSTSVGSAPLPSHFWDRYTQLGASHRVPALPTMISSRETRVQGPTASVTLLAEIEDEGAVAEHDRRFLLHRVGDSVFGGDPAEPMIDESITERQIQQDAMENLIMFFVSSVAPFNPVIAPNRVAEAINSSPLVLFSILAVSALHRSVPTSVYLSTRRRLHDHVLDTVERGSTFERYLALLISTMSHELHGNTNMEGGSLCWLRLGLAIRQAQDLGLHRLNAPQFSHEGHVDKARAWIGTIVADRWFSAAFGQPLTIDLWDCENPLAHASGPEMMDDLHIFQAEMCHISCILGKISQTVYRPRALERCTDDTLHSLVAEFDQRISRVPESLTFHGPSTSTQGGLLNLFIGAAEILLFRPFVKLNRKLPPHLTFRPSAARWYTTVQRCQASISWMSVNGDVLLDCWLPGKFALTYSALAQYYHYMIDGDTDSLRSLEVARETMDRWALGREGNQPIPSRAKIADIVNVLYHAAVRSKHGIGRRGSANGPPAEASDAPKGPAPAMDQSTGVFYVDTTFNQPTSLAGDNAPPEAAVNFTLDNVLPPSSEAWLDPAFSANVADSTDHTLDDWLREIFRDYGMPVDGDATAWSGAGDLGFSMDHLYGGQ</sequence>
<dbReference type="PROSITE" id="PS00463">
    <property type="entry name" value="ZN2_CY6_FUNGAL_1"/>
    <property type="match status" value="1"/>
</dbReference>
<organism evidence="8 9">
    <name type="scientific">Saitozyma podzolica</name>
    <dbReference type="NCBI Taxonomy" id="1890683"/>
    <lineage>
        <taxon>Eukaryota</taxon>
        <taxon>Fungi</taxon>
        <taxon>Dikarya</taxon>
        <taxon>Basidiomycota</taxon>
        <taxon>Agaricomycotina</taxon>
        <taxon>Tremellomycetes</taxon>
        <taxon>Tremellales</taxon>
        <taxon>Trimorphomycetaceae</taxon>
        <taxon>Saitozyma</taxon>
    </lineage>
</organism>
<dbReference type="Gene3D" id="4.10.240.10">
    <property type="entry name" value="Zn(2)-C6 fungal-type DNA-binding domain"/>
    <property type="match status" value="1"/>
</dbReference>
<dbReference type="AlphaFoldDB" id="A0A427YD83"/>
<dbReference type="SMART" id="SM00906">
    <property type="entry name" value="Fungal_trans"/>
    <property type="match status" value="1"/>
</dbReference>
<dbReference type="EMBL" id="RSCD01000015">
    <property type="protein sequence ID" value="RSH89121.1"/>
    <property type="molecule type" value="Genomic_DNA"/>
</dbReference>
<dbReference type="GO" id="GO:0000981">
    <property type="term" value="F:DNA-binding transcription factor activity, RNA polymerase II-specific"/>
    <property type="evidence" value="ECO:0007669"/>
    <property type="project" value="InterPro"/>
</dbReference>
<evidence type="ECO:0000259" key="7">
    <source>
        <dbReference type="PROSITE" id="PS50048"/>
    </source>
</evidence>
<evidence type="ECO:0000256" key="3">
    <source>
        <dbReference type="ARBA" id="ARBA00023125"/>
    </source>
</evidence>
<dbReference type="InterPro" id="IPR001138">
    <property type="entry name" value="Zn2Cys6_DnaBD"/>
</dbReference>
<evidence type="ECO:0000256" key="5">
    <source>
        <dbReference type="ARBA" id="ARBA00023242"/>
    </source>
</evidence>
<keyword evidence="2" id="KW-0805">Transcription regulation</keyword>
<dbReference type="GO" id="GO:0008270">
    <property type="term" value="F:zinc ion binding"/>
    <property type="evidence" value="ECO:0007669"/>
    <property type="project" value="InterPro"/>
</dbReference>
<dbReference type="PROSITE" id="PS50048">
    <property type="entry name" value="ZN2_CY6_FUNGAL_2"/>
    <property type="match status" value="1"/>
</dbReference>
<evidence type="ECO:0000256" key="6">
    <source>
        <dbReference type="SAM" id="MobiDB-lite"/>
    </source>
</evidence>
<keyword evidence="5" id="KW-0539">Nucleus</keyword>
<dbReference type="InterPro" id="IPR050797">
    <property type="entry name" value="Carb_Metab_Trans_Reg"/>
</dbReference>
<evidence type="ECO:0000256" key="1">
    <source>
        <dbReference type="ARBA" id="ARBA00022723"/>
    </source>
</evidence>
<evidence type="ECO:0000313" key="8">
    <source>
        <dbReference type="EMBL" id="RSH89121.1"/>
    </source>
</evidence>
<dbReference type="CDD" id="cd12148">
    <property type="entry name" value="fungal_TF_MHR"/>
    <property type="match status" value="1"/>
</dbReference>
<dbReference type="Pfam" id="PF00172">
    <property type="entry name" value="Zn_clus"/>
    <property type="match status" value="1"/>
</dbReference>
<comment type="caution">
    <text evidence="8">The sequence shown here is derived from an EMBL/GenBank/DDBJ whole genome shotgun (WGS) entry which is preliminary data.</text>
</comment>
<feature type="domain" description="Zn(2)-C6 fungal-type" evidence="7">
    <location>
        <begin position="26"/>
        <end position="58"/>
    </location>
</feature>
<evidence type="ECO:0000256" key="4">
    <source>
        <dbReference type="ARBA" id="ARBA00023163"/>
    </source>
</evidence>
<accession>A0A427YD83</accession>
<dbReference type="SUPFAM" id="SSF57701">
    <property type="entry name" value="Zn2/Cys6 DNA-binding domain"/>
    <property type="match status" value="1"/>
</dbReference>
<proteinExistence type="predicted"/>
<dbReference type="STRING" id="1890683.A0A427YD83"/>
<protein>
    <recommendedName>
        <fullName evidence="7">Zn(2)-C6 fungal-type domain-containing protein</fullName>
    </recommendedName>
</protein>
<dbReference type="InterPro" id="IPR007219">
    <property type="entry name" value="XnlR_reg_dom"/>
</dbReference>
<keyword evidence="9" id="KW-1185">Reference proteome</keyword>
<keyword evidence="1" id="KW-0479">Metal-binding</keyword>
<dbReference type="InterPro" id="IPR036864">
    <property type="entry name" value="Zn2-C6_fun-type_DNA-bd_sf"/>
</dbReference>
<keyword evidence="3" id="KW-0238">DNA-binding</keyword>
<reference evidence="8 9" key="1">
    <citation type="submission" date="2018-11" db="EMBL/GenBank/DDBJ databases">
        <title>Genome sequence of Saitozyma podzolica DSM 27192.</title>
        <authorList>
            <person name="Aliyu H."/>
            <person name="Gorte O."/>
            <person name="Ochsenreither K."/>
        </authorList>
    </citation>
    <scope>NUCLEOTIDE SEQUENCE [LARGE SCALE GENOMIC DNA]</scope>
    <source>
        <strain evidence="8 9">DSM 27192</strain>
    </source>
</reference>
<feature type="region of interest" description="Disordered" evidence="6">
    <location>
        <begin position="1"/>
        <end position="25"/>
    </location>
</feature>
<dbReference type="OrthoDB" id="2561731at2759"/>
<dbReference type="CDD" id="cd00067">
    <property type="entry name" value="GAL4"/>
    <property type="match status" value="1"/>
</dbReference>
<dbReference type="PANTHER" id="PTHR31668:SF26">
    <property type="entry name" value="GLUCOSE TRANSPORT TRANSCRIPTION REGULATOR RGT1-RELATED"/>
    <property type="match status" value="1"/>
</dbReference>
<dbReference type="GO" id="GO:0003677">
    <property type="term" value="F:DNA binding"/>
    <property type="evidence" value="ECO:0007669"/>
    <property type="project" value="UniProtKB-KW"/>
</dbReference>
<dbReference type="SMART" id="SM00066">
    <property type="entry name" value="GAL4"/>
    <property type="match status" value="1"/>
</dbReference>
<keyword evidence="4" id="KW-0804">Transcription</keyword>
<name>A0A427YD83_9TREE</name>
<dbReference type="PANTHER" id="PTHR31668">
    <property type="entry name" value="GLUCOSE TRANSPORT TRANSCRIPTION REGULATOR RGT1-RELATED-RELATED"/>
    <property type="match status" value="1"/>
</dbReference>
<gene>
    <name evidence="8" type="ORF">EHS25_002787</name>
</gene>